<keyword evidence="9" id="KW-1185">Reference proteome</keyword>
<evidence type="ECO:0000256" key="5">
    <source>
        <dbReference type="ARBA" id="ARBA00038359"/>
    </source>
</evidence>
<feature type="region of interest" description="Disordered" evidence="6">
    <location>
        <begin position="240"/>
        <end position="333"/>
    </location>
</feature>
<feature type="transmembrane region" description="Helical" evidence="7">
    <location>
        <begin position="139"/>
        <end position="157"/>
    </location>
</feature>
<keyword evidence="2 7" id="KW-0812">Transmembrane</keyword>
<accession>A0A6P8APB6</accession>
<protein>
    <recommendedName>
        <fullName evidence="8">Rhodopsin domain-containing protein</fullName>
    </recommendedName>
</protein>
<evidence type="ECO:0000256" key="2">
    <source>
        <dbReference type="ARBA" id="ARBA00022692"/>
    </source>
</evidence>
<comment type="similarity">
    <text evidence="5">Belongs to the SAT4 family.</text>
</comment>
<dbReference type="RefSeq" id="XP_030976738.1">
    <property type="nucleotide sequence ID" value="XM_031131129.1"/>
</dbReference>
<evidence type="ECO:0000313" key="10">
    <source>
        <dbReference type="RefSeq" id="XP_030976738.1"/>
    </source>
</evidence>
<feature type="transmembrane region" description="Helical" evidence="7">
    <location>
        <begin position="203"/>
        <end position="230"/>
    </location>
</feature>
<feature type="region of interest" description="Disordered" evidence="6">
    <location>
        <begin position="412"/>
        <end position="442"/>
    </location>
</feature>
<comment type="subcellular location">
    <subcellularLocation>
        <location evidence="1">Membrane</location>
        <topology evidence="1">Multi-pass membrane protein</topology>
    </subcellularLocation>
</comment>
<feature type="compositionally biased region" description="Basic and acidic residues" evidence="6">
    <location>
        <begin position="415"/>
        <end position="425"/>
    </location>
</feature>
<feature type="transmembrane region" description="Helical" evidence="7">
    <location>
        <begin position="87"/>
        <end position="110"/>
    </location>
</feature>
<feature type="region of interest" description="Disordered" evidence="6">
    <location>
        <begin position="346"/>
        <end position="366"/>
    </location>
</feature>
<feature type="compositionally biased region" description="Polar residues" evidence="6">
    <location>
        <begin position="257"/>
        <end position="276"/>
    </location>
</feature>
<feature type="transmembrane region" description="Helical" evidence="7">
    <location>
        <begin position="169"/>
        <end position="191"/>
    </location>
</feature>
<feature type="domain" description="Rhodopsin" evidence="8">
    <location>
        <begin position="46"/>
        <end position="231"/>
    </location>
</feature>
<evidence type="ECO:0000256" key="4">
    <source>
        <dbReference type="ARBA" id="ARBA00023136"/>
    </source>
</evidence>
<dbReference type="InterPro" id="IPR052337">
    <property type="entry name" value="SAT4-like"/>
</dbReference>
<organism evidence="9 10">
    <name type="scientific">Pyricularia grisea</name>
    <name type="common">Crabgrass-specific blast fungus</name>
    <name type="synonym">Magnaporthe grisea</name>
    <dbReference type="NCBI Taxonomy" id="148305"/>
    <lineage>
        <taxon>Eukaryota</taxon>
        <taxon>Fungi</taxon>
        <taxon>Dikarya</taxon>
        <taxon>Ascomycota</taxon>
        <taxon>Pezizomycotina</taxon>
        <taxon>Sordariomycetes</taxon>
        <taxon>Sordariomycetidae</taxon>
        <taxon>Magnaporthales</taxon>
        <taxon>Pyriculariaceae</taxon>
        <taxon>Pyricularia</taxon>
    </lineage>
</organism>
<gene>
    <name evidence="10" type="ORF">PgNI_11156</name>
</gene>
<evidence type="ECO:0000256" key="1">
    <source>
        <dbReference type="ARBA" id="ARBA00004141"/>
    </source>
</evidence>
<reference evidence="9 10" key="1">
    <citation type="journal article" date="2019" name="Mol. Biol. Evol.">
        <title>Blast fungal genomes show frequent chromosomal changes, gene gains and losses, and effector gene turnover.</title>
        <authorList>
            <person name="Gomez Luciano L.B."/>
            <person name="Jason Tsai I."/>
            <person name="Chuma I."/>
            <person name="Tosa Y."/>
            <person name="Chen Y.H."/>
            <person name="Li J.Y."/>
            <person name="Li M.Y."/>
            <person name="Jade Lu M.Y."/>
            <person name="Nakayashiki H."/>
            <person name="Li W.H."/>
        </authorList>
    </citation>
    <scope>NUCLEOTIDE SEQUENCE [LARGE SCALE GENOMIC DNA]</scope>
    <source>
        <strain evidence="9 10">NI907</strain>
    </source>
</reference>
<evidence type="ECO:0000256" key="3">
    <source>
        <dbReference type="ARBA" id="ARBA00022989"/>
    </source>
</evidence>
<dbReference type="PANTHER" id="PTHR33048:SF129">
    <property type="entry name" value="INTEGRAL MEMBRANE PROTEIN-RELATED"/>
    <property type="match status" value="1"/>
</dbReference>
<name>A0A6P8APB6_PYRGI</name>
<dbReference type="KEGG" id="pgri:PgNI_11156"/>
<evidence type="ECO:0000256" key="7">
    <source>
        <dbReference type="SAM" id="Phobius"/>
    </source>
</evidence>
<feature type="transmembrane region" description="Helical" evidence="7">
    <location>
        <begin position="54"/>
        <end position="75"/>
    </location>
</feature>
<evidence type="ECO:0000256" key="6">
    <source>
        <dbReference type="SAM" id="MobiDB-lite"/>
    </source>
</evidence>
<reference evidence="10" key="2">
    <citation type="submission" date="2019-10" db="EMBL/GenBank/DDBJ databases">
        <authorList>
            <consortium name="NCBI Genome Project"/>
        </authorList>
    </citation>
    <scope>NUCLEOTIDE SEQUENCE</scope>
    <source>
        <strain evidence="10">NI907</strain>
    </source>
</reference>
<dbReference type="InterPro" id="IPR049326">
    <property type="entry name" value="Rhodopsin_dom_fungi"/>
</dbReference>
<keyword evidence="3 7" id="KW-1133">Transmembrane helix</keyword>
<dbReference type="GO" id="GO:0016020">
    <property type="term" value="C:membrane"/>
    <property type="evidence" value="ECO:0007669"/>
    <property type="project" value="UniProtKB-SubCell"/>
</dbReference>
<dbReference type="AlphaFoldDB" id="A0A6P8APB6"/>
<dbReference type="GeneID" id="41966034"/>
<dbReference type="Pfam" id="PF20684">
    <property type="entry name" value="Fung_rhodopsin"/>
    <property type="match status" value="1"/>
</dbReference>
<feature type="compositionally biased region" description="Basic and acidic residues" evidence="6">
    <location>
        <begin position="277"/>
        <end position="286"/>
    </location>
</feature>
<sequence>MGYHPWDLSTEELIEYLKVGLHTLYSISKQHARLALFPYGSCADKPTRVLQWSYLGGVVYTLAAYFTKVTLLLLIARLLSVKRHVVLGIYAFILAVTIYCFVVFLLKAFACQPVAALWDFRMQADFCVDKRKVYLSETVIDFGTNVAIMVVPIPFITPLRTSLAGKIKIGTLFGIGGIGIFVGAYRLYVVIQFFTEVDATGKAILPCTLSVLELTLGFICACLPPISLLIEKCRNCKRASPKTPRAGLYKRMGRHSGGSTAPLTTVTAASDHTPQMRQDDWDDRHSPQQQASTGRTDADVELDILPGSPPRQPGSSSWSYPIATDTEATGGTANRSAAITYAGQRFPTDQPEQLHSRSARAMQQTTPSFLSTSAVANRWFSPYKSSQRAPLSSVTSSGSMGGIMRTIEITLETSEADKPQDEKATGGDSTGGQSNSRGVQPPLVAMTRAAAGERARTIHARIWDGKSHDLGTRAIGYT</sequence>
<evidence type="ECO:0000259" key="8">
    <source>
        <dbReference type="Pfam" id="PF20684"/>
    </source>
</evidence>
<evidence type="ECO:0000313" key="9">
    <source>
        <dbReference type="Proteomes" id="UP000515153"/>
    </source>
</evidence>
<dbReference type="Proteomes" id="UP000515153">
    <property type="component" value="Chromosome VI"/>
</dbReference>
<keyword evidence="4 7" id="KW-0472">Membrane</keyword>
<reference evidence="10" key="3">
    <citation type="submission" date="2025-08" db="UniProtKB">
        <authorList>
            <consortium name="RefSeq"/>
        </authorList>
    </citation>
    <scope>IDENTIFICATION</scope>
    <source>
        <strain evidence="10">NI907</strain>
    </source>
</reference>
<dbReference type="PANTHER" id="PTHR33048">
    <property type="entry name" value="PTH11-LIKE INTEGRAL MEMBRANE PROTEIN (AFU_ORTHOLOGUE AFUA_5G11245)"/>
    <property type="match status" value="1"/>
</dbReference>
<proteinExistence type="inferred from homology"/>